<dbReference type="OMA" id="YWQPHEL"/>
<evidence type="ECO:0000256" key="1">
    <source>
        <dbReference type="SAM" id="Phobius"/>
    </source>
</evidence>
<proteinExistence type="predicted"/>
<dbReference type="AlphaFoldDB" id="G8BN75"/>
<dbReference type="OrthoDB" id="4035013at2759"/>
<evidence type="ECO:0000313" key="3">
    <source>
        <dbReference type="Proteomes" id="UP000005666"/>
    </source>
</evidence>
<dbReference type="EMBL" id="HE612856">
    <property type="protein sequence ID" value="CCE61353.1"/>
    <property type="molecule type" value="Genomic_DNA"/>
</dbReference>
<dbReference type="Proteomes" id="UP000005666">
    <property type="component" value="Chromosome 1"/>
</dbReference>
<keyword evidence="1" id="KW-1133">Transmembrane helix</keyword>
<keyword evidence="1" id="KW-0472">Membrane</keyword>
<name>G8BN75_TETPH</name>
<accession>G8BN75</accession>
<dbReference type="eggNOG" id="ENOG502S6IX">
    <property type="taxonomic scope" value="Eukaryota"/>
</dbReference>
<keyword evidence="3" id="KW-1185">Reference proteome</keyword>
<organism evidence="2 3">
    <name type="scientific">Tetrapisispora phaffii (strain ATCC 24235 / CBS 4417 / NBRC 1672 / NRRL Y-8282 / UCD 70-5)</name>
    <name type="common">Yeast</name>
    <name type="synonym">Fabospora phaffii</name>
    <dbReference type="NCBI Taxonomy" id="1071381"/>
    <lineage>
        <taxon>Eukaryota</taxon>
        <taxon>Fungi</taxon>
        <taxon>Dikarya</taxon>
        <taxon>Ascomycota</taxon>
        <taxon>Saccharomycotina</taxon>
        <taxon>Saccharomycetes</taxon>
        <taxon>Saccharomycetales</taxon>
        <taxon>Saccharomycetaceae</taxon>
        <taxon>Tetrapisispora</taxon>
    </lineage>
</organism>
<feature type="transmembrane region" description="Helical" evidence="1">
    <location>
        <begin position="159"/>
        <end position="184"/>
    </location>
</feature>
<reference evidence="2 3" key="1">
    <citation type="journal article" date="2011" name="Proc. Natl. Acad. Sci. U.S.A.">
        <title>Evolutionary erosion of yeast sex chromosomes by mating-type switching accidents.</title>
        <authorList>
            <person name="Gordon J.L."/>
            <person name="Armisen D."/>
            <person name="Proux-Wera E."/>
            <person name="Oheigeartaigh S.S."/>
            <person name="Byrne K.P."/>
            <person name="Wolfe K.H."/>
        </authorList>
    </citation>
    <scope>NUCLEOTIDE SEQUENCE [LARGE SCALE GENOMIC DNA]</scope>
    <source>
        <strain evidence="3">ATCC 24235 / CBS 4417 / NBRC 1672 / NRRL Y-8282 / UCD 70-5</strain>
    </source>
</reference>
<sequence length="189" mass="22126">MPIKNTTYKMENIFDTFEVNETKEYNSSLSHKCYCQCQSCNISKKYIKFIPKLFIVGFLLPISWLFLIYLYIWPYMYVNSEIDHEAIDLEDLPTAFEIHQMLDEQYIDVTSENTMHSIETERNRKGSISGSNLALCREKLITKVSESIVNSHYEIRRSIIAWALRSLLGVVSYIIIIIFLVLTLKKSTK</sequence>
<dbReference type="GeneID" id="11532436"/>
<gene>
    <name evidence="2" type="primary">TPHA0A02710</name>
    <name evidence="2" type="ordered locus">TPHA_0A02710</name>
</gene>
<feature type="transmembrane region" description="Helical" evidence="1">
    <location>
        <begin position="53"/>
        <end position="72"/>
    </location>
</feature>
<dbReference type="KEGG" id="tpf:TPHA_0A02710"/>
<dbReference type="HOGENOM" id="CLU_114202_0_0_1"/>
<evidence type="ECO:0000313" key="2">
    <source>
        <dbReference type="EMBL" id="CCE61353.1"/>
    </source>
</evidence>
<dbReference type="RefSeq" id="XP_003683787.1">
    <property type="nucleotide sequence ID" value="XM_003683739.1"/>
</dbReference>
<protein>
    <submittedName>
        <fullName evidence="2">Uncharacterized protein</fullName>
    </submittedName>
</protein>
<keyword evidence="1" id="KW-0812">Transmembrane</keyword>